<evidence type="ECO:0000313" key="3">
    <source>
        <dbReference type="Proteomes" id="UP000553035"/>
    </source>
</evidence>
<accession>A0A7Z0AVF9</accession>
<keyword evidence="1" id="KW-0732">Signal</keyword>
<sequence>MKKSLKYPMSLLGACIAIPLSAQADTRHSEDELVGKVSFLTSTVEKLNDANLQIDPFLTSAISPPPDYKGPLFTLSHDYPTQLPTGTTFPWSKTTGNGKITQANAGAYVQALKDYVSPDMRKIVYDYANWNYKGSGWYDSIWLGIEREPIRGVYVGSGFPAGTLTDQTLPVTTYVLTLYDTRAAKTLGDIWGKTPERAMNPVLETNTTQFAEGSVIIKFAMVSACGSDWPPMEGAAQWEIYAPVNTSNGSALNKTQCVGKDFKGTTTQPAMTKVSLMQFDIIVKDSVASPQTGWVFSTLVYDKNAPGKDAWDKMIPLGATWGGNPDVINTAPTALTPPVTVNQKLSENWVNPKSPAYSVSTLGWDGRLSGPNDGAVVTPAWTGSHYYPAGLASAGCLGCHSSAQYPMTAFLLPTSSYPPQTIDPPLSGSDPDAALVMSEPGSKLWMSWFQSRDGKTPMGPNTAQGAKPVALDYDMVTAFKAIPMWQQAKAAEAKNVGK</sequence>
<gene>
    <name evidence="2" type="ORF">GGI52_004312</name>
</gene>
<dbReference type="AlphaFoldDB" id="A0A7Z0AVF9"/>
<organism evidence="2 3">
    <name type="scientific">Pseudomonas moraviensis</name>
    <dbReference type="NCBI Taxonomy" id="321662"/>
    <lineage>
        <taxon>Bacteria</taxon>
        <taxon>Pseudomonadati</taxon>
        <taxon>Pseudomonadota</taxon>
        <taxon>Gammaproteobacteria</taxon>
        <taxon>Pseudomonadales</taxon>
        <taxon>Pseudomonadaceae</taxon>
        <taxon>Pseudomonas</taxon>
    </lineage>
</organism>
<evidence type="ECO:0000256" key="1">
    <source>
        <dbReference type="SAM" id="SignalP"/>
    </source>
</evidence>
<comment type="caution">
    <text evidence="2">The sequence shown here is derived from an EMBL/GenBank/DDBJ whole genome shotgun (WGS) entry which is preliminary data.</text>
</comment>
<dbReference type="RefSeq" id="WP_179694525.1">
    <property type="nucleotide sequence ID" value="NZ_JACCAT010000001.1"/>
</dbReference>
<feature type="signal peptide" evidence="1">
    <location>
        <begin position="1"/>
        <end position="24"/>
    </location>
</feature>
<evidence type="ECO:0008006" key="4">
    <source>
        <dbReference type="Google" id="ProtNLM"/>
    </source>
</evidence>
<name>A0A7Z0AVF9_9PSED</name>
<protein>
    <recommendedName>
        <fullName evidence="4">Cytochrome c domain-containing protein</fullName>
    </recommendedName>
</protein>
<reference evidence="2 3" key="1">
    <citation type="submission" date="2020-07" db="EMBL/GenBank/DDBJ databases">
        <title>Exploring microbial biodiversity for novel pathways involved in the catabolism of aromatic compounds derived from lignin.</title>
        <authorList>
            <person name="Elkins J."/>
        </authorList>
    </citation>
    <scope>NUCLEOTIDE SEQUENCE [LARGE SCALE GENOMIC DNA]</scope>
    <source>
        <strain evidence="2 3">VanB</strain>
    </source>
</reference>
<dbReference type="Proteomes" id="UP000553035">
    <property type="component" value="Unassembled WGS sequence"/>
</dbReference>
<dbReference type="EMBL" id="JACCAT010000001">
    <property type="protein sequence ID" value="NYH11269.1"/>
    <property type="molecule type" value="Genomic_DNA"/>
</dbReference>
<evidence type="ECO:0000313" key="2">
    <source>
        <dbReference type="EMBL" id="NYH11269.1"/>
    </source>
</evidence>
<feature type="chain" id="PRO_5031424831" description="Cytochrome c domain-containing protein" evidence="1">
    <location>
        <begin position="25"/>
        <end position="498"/>
    </location>
</feature>
<proteinExistence type="predicted"/>